<accession>A0A7X2LT23</accession>
<name>A0A7X2LT23_9BURK</name>
<protein>
    <submittedName>
        <fullName evidence="1">DUF1488 family protein</fullName>
    </submittedName>
</protein>
<dbReference type="AlphaFoldDB" id="A0A7X2LT23"/>
<dbReference type="InterPro" id="IPR009962">
    <property type="entry name" value="DUF1488"/>
</dbReference>
<gene>
    <name evidence="1" type="ORF">GJ700_12570</name>
</gene>
<dbReference type="SUPFAM" id="SSF160272">
    <property type="entry name" value="Shew3726-like"/>
    <property type="match status" value="1"/>
</dbReference>
<dbReference type="InterPro" id="IPR036692">
    <property type="entry name" value="Shew3726-like_sf"/>
</dbReference>
<organism evidence="1 2">
    <name type="scientific">Pseudoduganella rivuli</name>
    <dbReference type="NCBI Taxonomy" id="2666085"/>
    <lineage>
        <taxon>Bacteria</taxon>
        <taxon>Pseudomonadati</taxon>
        <taxon>Pseudomonadota</taxon>
        <taxon>Betaproteobacteria</taxon>
        <taxon>Burkholderiales</taxon>
        <taxon>Oxalobacteraceae</taxon>
        <taxon>Telluria group</taxon>
        <taxon>Pseudoduganella</taxon>
    </lineage>
</organism>
<evidence type="ECO:0000313" key="2">
    <source>
        <dbReference type="Proteomes" id="UP000446768"/>
    </source>
</evidence>
<comment type="caution">
    <text evidence="1">The sequence shown here is derived from an EMBL/GenBank/DDBJ whole genome shotgun (WGS) entry which is preliminary data.</text>
</comment>
<dbReference type="Proteomes" id="UP000446768">
    <property type="component" value="Unassembled WGS sequence"/>
</dbReference>
<reference evidence="1 2" key="1">
    <citation type="submission" date="2019-11" db="EMBL/GenBank/DDBJ databases">
        <title>Novel species isolated from a subtropical stream in China.</title>
        <authorList>
            <person name="Lu H."/>
        </authorList>
    </citation>
    <scope>NUCLEOTIDE SEQUENCE [LARGE SCALE GENOMIC DNA]</scope>
    <source>
        <strain evidence="1 2">FT92W</strain>
    </source>
</reference>
<sequence>MLGFNGLLFMLVFPFHDRGVAMDISFPLRSAFDHDFDSVSFPVEIDGKKQRCLITREALHDHFGGEDVELTEAFEANRDQIELVARAKIEQGVRENILLKTADF</sequence>
<evidence type="ECO:0000313" key="1">
    <source>
        <dbReference type="EMBL" id="MRV72543.1"/>
    </source>
</evidence>
<proteinExistence type="predicted"/>
<keyword evidence="2" id="KW-1185">Reference proteome</keyword>
<dbReference type="EMBL" id="WKJJ01000007">
    <property type="protein sequence ID" value="MRV72543.1"/>
    <property type="molecule type" value="Genomic_DNA"/>
</dbReference>
<dbReference type="Pfam" id="PF07369">
    <property type="entry name" value="DUF1488"/>
    <property type="match status" value="1"/>
</dbReference>
<dbReference type="Gene3D" id="3.30.160.140">
    <property type="entry name" value="Shew3726-like"/>
    <property type="match status" value="1"/>
</dbReference>